<gene>
    <name evidence="9" type="primary">ATP8</name>
</gene>
<dbReference type="EMBL" id="KY888672">
    <property type="protein sequence ID" value="ASM81641.1"/>
    <property type="molecule type" value="Genomic_DNA"/>
</dbReference>
<evidence type="ECO:0000256" key="5">
    <source>
        <dbReference type="ARBA" id="ARBA00023136"/>
    </source>
</evidence>
<organism evidence="9">
    <name type="scientific">Zoanthus sansibaricus</name>
    <dbReference type="NCBI Taxonomy" id="329728"/>
    <lineage>
        <taxon>Eukaryota</taxon>
        <taxon>Metazoa</taxon>
        <taxon>Cnidaria</taxon>
        <taxon>Anthozoa</taxon>
        <taxon>Hexacorallia</taxon>
        <taxon>Zoantharia</taxon>
        <taxon>Zoanthidae</taxon>
        <taxon>Zoanthus</taxon>
    </lineage>
</organism>
<reference evidence="9" key="1">
    <citation type="journal article" date="2017" name="Gene">
        <title>Zoantharian mitochondrial genomes contain unique complex group 1 introns and highly conserved intergenic regions.</title>
        <authorList>
            <person name="Chi S.I."/>
            <person name="Johansen S.D."/>
        </authorList>
    </citation>
    <scope>NUCLEOTIDE SEQUENCE</scope>
</reference>
<dbReference type="GO" id="GO:0006754">
    <property type="term" value="P:ATP biosynthetic process"/>
    <property type="evidence" value="ECO:0007669"/>
    <property type="project" value="UniProtKB-KW"/>
</dbReference>
<dbReference type="GeneID" id="33875096"/>
<evidence type="ECO:0000256" key="7">
    <source>
        <dbReference type="SAM" id="Phobius"/>
    </source>
</evidence>
<keyword evidence="3 7" id="KW-1133">Transmembrane helix</keyword>
<evidence type="ECO:0000313" key="9">
    <source>
        <dbReference type="EMBL" id="ASM81641.1"/>
    </source>
</evidence>
<sequence length="72" mass="8111">MPQLDVATYLTQYRWTLITLFLLFSLLVTSILPTIKTNWLIRRSVMGGWATQGPSGGSGLKKEVVAIWKDLD</sequence>
<dbReference type="RefSeq" id="YP_009413543.1">
    <property type="nucleotide sequence ID" value="NC_035578.1"/>
</dbReference>
<dbReference type="GO" id="GO:0031966">
    <property type="term" value="C:mitochondrial membrane"/>
    <property type="evidence" value="ECO:0007669"/>
    <property type="project" value="UniProtKB-SubCell"/>
</dbReference>
<comment type="subcellular location">
    <subcellularLocation>
        <location evidence="1">Mitochondrion membrane</location>
    </subcellularLocation>
</comment>
<accession>A0A221KPX5</accession>
<evidence type="ECO:0000256" key="1">
    <source>
        <dbReference type="ARBA" id="ARBA00004325"/>
    </source>
</evidence>
<geneLocation type="mitochondrion" evidence="9"/>
<name>A0A221KPX5_9CNID</name>
<feature type="domain" description="ATP synthase YMF19-like N-terminal" evidence="8">
    <location>
        <begin position="2"/>
        <end position="46"/>
    </location>
</feature>
<keyword evidence="5 7" id="KW-0472">Membrane</keyword>
<dbReference type="Pfam" id="PF02326">
    <property type="entry name" value="YMF19"/>
    <property type="match status" value="1"/>
</dbReference>
<protein>
    <submittedName>
        <fullName evidence="9">ATP synthase F0 subunit 8</fullName>
    </submittedName>
</protein>
<feature type="transmembrane region" description="Helical" evidence="7">
    <location>
        <begin position="12"/>
        <end position="35"/>
    </location>
</feature>
<evidence type="ECO:0000256" key="3">
    <source>
        <dbReference type="ARBA" id="ARBA00022989"/>
    </source>
</evidence>
<evidence type="ECO:0000259" key="8">
    <source>
        <dbReference type="Pfam" id="PF02326"/>
    </source>
</evidence>
<proteinExistence type="predicted"/>
<evidence type="ECO:0000256" key="2">
    <source>
        <dbReference type="ARBA" id="ARBA00022692"/>
    </source>
</evidence>
<evidence type="ECO:0000256" key="4">
    <source>
        <dbReference type="ARBA" id="ARBA00023128"/>
    </source>
</evidence>
<keyword evidence="6" id="KW-0066">ATP synthesis</keyword>
<keyword evidence="2 7" id="KW-0812">Transmembrane</keyword>
<dbReference type="InterPro" id="IPR003319">
    <property type="entry name" value="YMF19-like_N"/>
</dbReference>
<keyword evidence="4 9" id="KW-0496">Mitochondrion</keyword>
<dbReference type="CTD" id="4509"/>
<dbReference type="AlphaFoldDB" id="A0A221KPX5"/>
<evidence type="ECO:0000256" key="6">
    <source>
        <dbReference type="ARBA" id="ARBA00023310"/>
    </source>
</evidence>